<organism evidence="1 2">
    <name type="scientific">Tetrabaena socialis</name>
    <dbReference type="NCBI Taxonomy" id="47790"/>
    <lineage>
        <taxon>Eukaryota</taxon>
        <taxon>Viridiplantae</taxon>
        <taxon>Chlorophyta</taxon>
        <taxon>core chlorophytes</taxon>
        <taxon>Chlorophyceae</taxon>
        <taxon>CS clade</taxon>
        <taxon>Chlamydomonadales</taxon>
        <taxon>Tetrabaenaceae</taxon>
        <taxon>Tetrabaena</taxon>
    </lineage>
</organism>
<feature type="non-terminal residue" evidence="1">
    <location>
        <position position="1"/>
    </location>
</feature>
<dbReference type="EMBL" id="PGGS01005485">
    <property type="protein sequence ID" value="PNG65299.1"/>
    <property type="molecule type" value="Genomic_DNA"/>
</dbReference>
<proteinExistence type="predicted"/>
<evidence type="ECO:0000313" key="1">
    <source>
        <dbReference type="EMBL" id="PNG65299.1"/>
    </source>
</evidence>
<dbReference type="OrthoDB" id="537634at2759"/>
<evidence type="ECO:0000313" key="2">
    <source>
        <dbReference type="Proteomes" id="UP000236333"/>
    </source>
</evidence>
<comment type="caution">
    <text evidence="1">The sequence shown here is derived from an EMBL/GenBank/DDBJ whole genome shotgun (WGS) entry which is preliminary data.</text>
</comment>
<sequence>SISPPSTSPPSSSLGYPAQAASLEFAVAQPAYHSRRETGLPHLLHFTNQQADMLVGLNSYSADLTKKRAAEARATQGLGCLVNGAAR</sequence>
<dbReference type="AlphaFoldDB" id="A0A2J7WP28"/>
<gene>
    <name evidence="1" type="ORF">TSOC_015440</name>
</gene>
<dbReference type="Proteomes" id="UP000236333">
    <property type="component" value="Unassembled WGS sequence"/>
</dbReference>
<name>A0A2J7WP28_9CHLO</name>
<protein>
    <submittedName>
        <fullName evidence="1">Uncharacterized protein</fullName>
    </submittedName>
</protein>
<accession>A0A2J7WP28</accession>
<reference evidence="1 2" key="1">
    <citation type="journal article" date="2017" name="Mol. Biol. Evol.">
        <title>The 4-celled Tetrabaena socialis nuclear genome reveals the essential components for genetic control of cell number at the origin of multicellularity in the volvocine lineage.</title>
        <authorList>
            <person name="Featherston J."/>
            <person name="Arakaki Y."/>
            <person name="Hanschen E.R."/>
            <person name="Ferris P.J."/>
            <person name="Michod R.E."/>
            <person name="Olson B.J.S.C."/>
            <person name="Nozaki H."/>
            <person name="Durand P.M."/>
        </authorList>
    </citation>
    <scope>NUCLEOTIDE SEQUENCE [LARGE SCALE GENOMIC DNA]</scope>
    <source>
        <strain evidence="1 2">NIES-571</strain>
    </source>
</reference>
<keyword evidence="2" id="KW-1185">Reference proteome</keyword>